<dbReference type="GO" id="GO:0008137">
    <property type="term" value="F:NADH dehydrogenase (ubiquinone) activity"/>
    <property type="evidence" value="ECO:0007669"/>
    <property type="project" value="UniProtKB-UniRule"/>
</dbReference>
<evidence type="ECO:0000256" key="3">
    <source>
        <dbReference type="ARBA" id="ARBA00021007"/>
    </source>
</evidence>
<comment type="subcellular location">
    <subcellularLocation>
        <location evidence="1">Membrane</location>
    </subcellularLocation>
    <subcellularLocation>
        <location evidence="9">Mitochondrion membrane</location>
        <topology evidence="9">Multi-pass membrane protein</topology>
    </subcellularLocation>
</comment>
<dbReference type="RefSeq" id="YP_001936230.1">
    <property type="nucleotide sequence ID" value="NC_010766.1"/>
</dbReference>
<dbReference type="InterPro" id="IPR000440">
    <property type="entry name" value="NADH_UbQ/plastoQ_OxRdtase_su3"/>
</dbReference>
<comment type="similarity">
    <text evidence="2 9">Belongs to the complex I subunit 3 family.</text>
</comment>
<dbReference type="GeneID" id="6335910"/>
<evidence type="ECO:0000256" key="2">
    <source>
        <dbReference type="ARBA" id="ARBA00008472"/>
    </source>
</evidence>
<name>B2CKY9_PHAOP</name>
<gene>
    <name evidence="11" type="primary">ND3</name>
</gene>
<geneLocation type="mitochondrion" evidence="11"/>
<dbReference type="Pfam" id="PF00507">
    <property type="entry name" value="Oxidored_q4"/>
    <property type="match status" value="1"/>
</dbReference>
<keyword evidence="9" id="KW-0249">Electron transport</keyword>
<keyword evidence="9" id="KW-0830">Ubiquinone</keyword>
<dbReference type="InterPro" id="IPR038430">
    <property type="entry name" value="NDAH_ubi_oxred_su3_sf"/>
</dbReference>
<accession>B2CKY9</accession>
<keyword evidence="9 11" id="KW-0496">Mitochondrion</keyword>
<keyword evidence="7 9" id="KW-0472">Membrane</keyword>
<dbReference type="PANTHER" id="PTHR11058">
    <property type="entry name" value="NADH-UBIQUINONE OXIDOREDUCTASE CHAIN 3"/>
    <property type="match status" value="1"/>
</dbReference>
<keyword evidence="6 9" id="KW-1133">Transmembrane helix</keyword>
<dbReference type="EMBL" id="EU523757">
    <property type="protein sequence ID" value="ACA66084.1"/>
    <property type="molecule type" value="Genomic_DNA"/>
</dbReference>
<keyword evidence="5 9" id="KW-0812">Transmembrane</keyword>
<evidence type="ECO:0000256" key="8">
    <source>
        <dbReference type="ARBA" id="ARBA00049551"/>
    </source>
</evidence>
<keyword evidence="9" id="KW-1278">Translocase</keyword>
<dbReference type="EC" id="7.1.1.2" evidence="9"/>
<evidence type="ECO:0000256" key="5">
    <source>
        <dbReference type="ARBA" id="ARBA00022692"/>
    </source>
</evidence>
<feature type="transmembrane region" description="Helical" evidence="9">
    <location>
        <begin position="84"/>
        <end position="102"/>
    </location>
</feature>
<evidence type="ECO:0000256" key="9">
    <source>
        <dbReference type="RuleBase" id="RU003640"/>
    </source>
</evidence>
<proteinExistence type="inferred from homology"/>
<dbReference type="GO" id="GO:0031966">
    <property type="term" value="C:mitochondrial membrane"/>
    <property type="evidence" value="ECO:0007669"/>
    <property type="project" value="UniProtKB-SubCell"/>
</dbReference>
<evidence type="ECO:0000256" key="4">
    <source>
        <dbReference type="ARBA" id="ARBA00022448"/>
    </source>
</evidence>
<keyword evidence="10" id="KW-0732">Signal</keyword>
<keyword evidence="4 9" id="KW-0813">Transport</keyword>
<protein>
    <recommendedName>
        <fullName evidence="3 9">NADH-ubiquinone oxidoreductase chain 3</fullName>
        <ecNumber evidence="9">7.1.1.2</ecNumber>
    </recommendedName>
</protein>
<keyword evidence="9" id="KW-0679">Respiratory chain</keyword>
<feature type="signal peptide" evidence="10">
    <location>
        <begin position="1"/>
        <end position="24"/>
    </location>
</feature>
<evidence type="ECO:0000313" key="11">
    <source>
        <dbReference type="EMBL" id="ACA66084.1"/>
    </source>
</evidence>
<dbReference type="PANTHER" id="PTHR11058:SF9">
    <property type="entry name" value="NADH-UBIQUINONE OXIDOREDUCTASE CHAIN 3"/>
    <property type="match status" value="1"/>
</dbReference>
<comment type="function">
    <text evidence="9">Core subunit of the mitochondrial membrane respiratory chain NADH dehydrogenase (Complex I) which catalyzes electron transfer from NADH through the respiratory chain, using ubiquinone as an electron acceptor. Essential for the catalytic activity of complex I.</text>
</comment>
<organism evidence="11">
    <name type="scientific">Phalangium opilio</name>
    <name type="common">Brown Daddy-long-legs</name>
    <dbReference type="NCBI Taxonomy" id="118624"/>
    <lineage>
        <taxon>Eukaryota</taxon>
        <taxon>Metazoa</taxon>
        <taxon>Ecdysozoa</taxon>
        <taxon>Arthropoda</taxon>
        <taxon>Chelicerata</taxon>
        <taxon>Arachnida</taxon>
        <taxon>Opiliones</taxon>
        <taxon>Palpatores</taxon>
        <taxon>Phalangioidea</taxon>
        <taxon>Phalangiidae</taxon>
        <taxon>Phalangium</taxon>
    </lineage>
</organism>
<evidence type="ECO:0000256" key="1">
    <source>
        <dbReference type="ARBA" id="ARBA00004370"/>
    </source>
</evidence>
<evidence type="ECO:0000256" key="7">
    <source>
        <dbReference type="ARBA" id="ARBA00023136"/>
    </source>
</evidence>
<feature type="chain" id="PRO_5002775071" description="NADH-ubiquinone oxidoreductase chain 3" evidence="10">
    <location>
        <begin position="25"/>
        <end position="112"/>
    </location>
</feature>
<comment type="catalytic activity">
    <reaction evidence="8 9">
        <text>a ubiquinone + NADH + 5 H(+)(in) = a ubiquinol + NAD(+) + 4 H(+)(out)</text>
        <dbReference type="Rhea" id="RHEA:29091"/>
        <dbReference type="Rhea" id="RHEA-COMP:9565"/>
        <dbReference type="Rhea" id="RHEA-COMP:9566"/>
        <dbReference type="ChEBI" id="CHEBI:15378"/>
        <dbReference type="ChEBI" id="CHEBI:16389"/>
        <dbReference type="ChEBI" id="CHEBI:17976"/>
        <dbReference type="ChEBI" id="CHEBI:57540"/>
        <dbReference type="ChEBI" id="CHEBI:57945"/>
        <dbReference type="EC" id="7.1.1.2"/>
    </reaction>
</comment>
<dbReference type="GO" id="GO:0030964">
    <property type="term" value="C:NADH dehydrogenase complex"/>
    <property type="evidence" value="ECO:0007669"/>
    <property type="project" value="TreeGrafter"/>
</dbReference>
<dbReference type="AlphaFoldDB" id="B2CKY9"/>
<evidence type="ECO:0000256" key="10">
    <source>
        <dbReference type="SAM" id="SignalP"/>
    </source>
</evidence>
<dbReference type="CTD" id="4537"/>
<reference evidence="11" key="1">
    <citation type="journal article" date="2008" name="Mol. Biol. Evol.">
        <title>Parallel evolution of truncated transfer RNA genes in arachnid mitochondrial genomes.</title>
        <authorList>
            <person name="Masta S.E."/>
            <person name="Boore J.L."/>
        </authorList>
    </citation>
    <scope>NUCLEOTIDE SEQUENCE</scope>
</reference>
<dbReference type="Gene3D" id="1.20.58.1610">
    <property type="entry name" value="NADH:ubiquinone/plastoquinone oxidoreductase, chain 3"/>
    <property type="match status" value="1"/>
</dbReference>
<evidence type="ECO:0000256" key="6">
    <source>
        <dbReference type="ARBA" id="ARBA00022989"/>
    </source>
</evidence>
<feature type="transmembrane region" description="Helical" evidence="9">
    <location>
        <begin position="51"/>
        <end position="72"/>
    </location>
</feature>
<keyword evidence="9" id="KW-0520">NAD</keyword>
<sequence>MFMLMLTTALTLSMVVMLLSSNLAKLQNPSMEKNSPFECGFNPSYKTRVPFSLQFFLIALIFIIFDVEIILIMPSPLFLFKSHIMSISVFSLIFIVTLGLLHEWKEGSLNWV</sequence>